<evidence type="ECO:0000313" key="2">
    <source>
        <dbReference type="EMBL" id="RFD24329.1"/>
    </source>
</evidence>
<keyword evidence="1" id="KW-0812">Transmembrane</keyword>
<protein>
    <submittedName>
        <fullName evidence="2">Uncharacterized protein</fullName>
    </submittedName>
</protein>
<accession>A0A3E1HDC7</accession>
<evidence type="ECO:0000313" key="3">
    <source>
        <dbReference type="Proteomes" id="UP000258522"/>
    </source>
</evidence>
<organism evidence="2 3">
    <name type="scientific">Mycobacterium uberis</name>
    <dbReference type="NCBI Taxonomy" id="2162698"/>
    <lineage>
        <taxon>Bacteria</taxon>
        <taxon>Bacillati</taxon>
        <taxon>Actinomycetota</taxon>
        <taxon>Actinomycetes</taxon>
        <taxon>Mycobacteriales</taxon>
        <taxon>Mycobacteriaceae</taxon>
        <taxon>Mycobacterium</taxon>
    </lineage>
</organism>
<reference evidence="2 3" key="1">
    <citation type="submission" date="2018-07" db="EMBL/GenBank/DDBJ databases">
        <title>Whole genome sequence of Mycobacterium uberis.</title>
        <authorList>
            <person name="Benjak A."/>
        </authorList>
    </citation>
    <scope>NUCLEOTIDE SEQUENCE [LARGE SCALE GENOMIC DNA]</scope>
    <source>
        <strain evidence="2 3">Jura</strain>
    </source>
</reference>
<evidence type="ECO:0000256" key="1">
    <source>
        <dbReference type="SAM" id="Phobius"/>
    </source>
</evidence>
<feature type="transmembrane region" description="Helical" evidence="1">
    <location>
        <begin position="6"/>
        <end position="31"/>
    </location>
</feature>
<dbReference type="Proteomes" id="UP000258522">
    <property type="component" value="Unassembled WGS sequence"/>
</dbReference>
<keyword evidence="1" id="KW-1133">Transmembrane helix</keyword>
<proteinExistence type="predicted"/>
<comment type="caution">
    <text evidence="2">The sequence shown here is derived from an EMBL/GenBank/DDBJ whole genome shotgun (WGS) entry which is preliminary data.</text>
</comment>
<name>A0A3E1HDC7_9MYCO</name>
<dbReference type="EMBL" id="QAYL01000030">
    <property type="protein sequence ID" value="RFD24329.1"/>
    <property type="molecule type" value="Genomic_DNA"/>
</dbReference>
<gene>
    <name evidence="2" type="ORF">MUBE_13755</name>
</gene>
<keyword evidence="3" id="KW-1185">Reference proteome</keyword>
<dbReference type="AlphaFoldDB" id="A0A3E1HDC7"/>
<keyword evidence="1" id="KW-0472">Membrane</keyword>
<sequence>MHDCGFWVGDVLGVFVLLWVLDNGSSGLWFVPPMPLVRMVHVTGSYVAQVNTDEHGNKEMGDFGAFSAGGKLGAVIGDGLSVELQSVA</sequence>